<keyword evidence="2" id="KW-0378">Hydrolase</keyword>
<sequence>MTYLPCVEIEPATPATAAVIWLHGLGANGHDFEPIVPELKLPATLPVRFVFPHAPSIPVTINGGAVMPAWYDILEMTIDRKIDEAQILRSAAAVTALIEREIERGIPSNRIVVAGFSQGGAVAYQAALSCSRPLAGLMALSTYFATHQSINPSEANHRLPIHIYHGVYDPVVPETLGRRAHDLLLGMGYTTDYKNYPMEHAVCPAQITDMSQWLQKQLGK</sequence>
<dbReference type="Pfam" id="PF02230">
    <property type="entry name" value="Abhydrolase_2"/>
    <property type="match status" value="1"/>
</dbReference>
<dbReference type="OrthoDB" id="9801763at2"/>
<keyword evidence="5" id="KW-1185">Reference proteome</keyword>
<organism evidence="4 5">
    <name type="scientific">Exilibacterium tricleocarpae</name>
    <dbReference type="NCBI Taxonomy" id="2591008"/>
    <lineage>
        <taxon>Bacteria</taxon>
        <taxon>Pseudomonadati</taxon>
        <taxon>Pseudomonadota</taxon>
        <taxon>Gammaproteobacteria</taxon>
        <taxon>Cellvibrionales</taxon>
        <taxon>Cellvibrionaceae</taxon>
        <taxon>Exilibacterium</taxon>
    </lineage>
</organism>
<dbReference type="GO" id="GO:0016787">
    <property type="term" value="F:hydrolase activity"/>
    <property type="evidence" value="ECO:0007669"/>
    <property type="project" value="UniProtKB-KW"/>
</dbReference>
<dbReference type="InterPro" id="IPR003140">
    <property type="entry name" value="PLipase/COase/thioEstase"/>
</dbReference>
<evidence type="ECO:0000256" key="1">
    <source>
        <dbReference type="ARBA" id="ARBA00006499"/>
    </source>
</evidence>
<evidence type="ECO:0000259" key="3">
    <source>
        <dbReference type="Pfam" id="PF02230"/>
    </source>
</evidence>
<evidence type="ECO:0000313" key="5">
    <source>
        <dbReference type="Proteomes" id="UP000319732"/>
    </source>
</evidence>
<protein>
    <submittedName>
        <fullName evidence="4">Carboxylesterase</fullName>
    </submittedName>
</protein>
<dbReference type="PANTHER" id="PTHR10655:SF17">
    <property type="entry name" value="LYSOPHOSPHOLIPASE-LIKE PROTEIN 1"/>
    <property type="match status" value="1"/>
</dbReference>
<gene>
    <name evidence="4" type="ORF">FKG94_18630</name>
</gene>
<feature type="domain" description="Phospholipase/carboxylesterase/thioesterase" evidence="3">
    <location>
        <begin position="9"/>
        <end position="216"/>
    </location>
</feature>
<dbReference type="InterPro" id="IPR050565">
    <property type="entry name" value="LYPA1-2/EST-like"/>
</dbReference>
<dbReference type="Proteomes" id="UP000319732">
    <property type="component" value="Unassembled WGS sequence"/>
</dbReference>
<dbReference type="SUPFAM" id="SSF53474">
    <property type="entry name" value="alpha/beta-Hydrolases"/>
    <property type="match status" value="1"/>
</dbReference>
<dbReference type="RefSeq" id="WP_142928434.1">
    <property type="nucleotide sequence ID" value="NZ_ML660098.1"/>
</dbReference>
<dbReference type="AlphaFoldDB" id="A0A545T658"/>
<proteinExistence type="inferred from homology"/>
<dbReference type="PANTHER" id="PTHR10655">
    <property type="entry name" value="LYSOPHOSPHOLIPASE-RELATED"/>
    <property type="match status" value="1"/>
</dbReference>
<name>A0A545T658_9GAMM</name>
<evidence type="ECO:0000256" key="2">
    <source>
        <dbReference type="ARBA" id="ARBA00022801"/>
    </source>
</evidence>
<comment type="similarity">
    <text evidence="1">Belongs to the AB hydrolase superfamily. AB hydrolase 2 family.</text>
</comment>
<dbReference type="EMBL" id="VHSG01000019">
    <property type="protein sequence ID" value="TQV72704.1"/>
    <property type="molecule type" value="Genomic_DNA"/>
</dbReference>
<evidence type="ECO:0000313" key="4">
    <source>
        <dbReference type="EMBL" id="TQV72704.1"/>
    </source>
</evidence>
<reference evidence="4 5" key="1">
    <citation type="submission" date="2019-06" db="EMBL/GenBank/DDBJ databases">
        <title>Whole genome sequence for Cellvibrionaceae sp. R142.</title>
        <authorList>
            <person name="Wang G."/>
        </authorList>
    </citation>
    <scope>NUCLEOTIDE SEQUENCE [LARGE SCALE GENOMIC DNA]</scope>
    <source>
        <strain evidence="4 5">R142</strain>
    </source>
</reference>
<comment type="caution">
    <text evidence="4">The sequence shown here is derived from an EMBL/GenBank/DDBJ whole genome shotgun (WGS) entry which is preliminary data.</text>
</comment>
<dbReference type="Gene3D" id="3.40.50.1820">
    <property type="entry name" value="alpha/beta hydrolase"/>
    <property type="match status" value="1"/>
</dbReference>
<dbReference type="InterPro" id="IPR029058">
    <property type="entry name" value="AB_hydrolase_fold"/>
</dbReference>
<accession>A0A545T658</accession>